<proteinExistence type="predicted"/>
<gene>
    <name evidence="1" type="ORF">CEXT_181711</name>
</gene>
<sequence length="79" mass="8992">MVVHISEKSHKCSGQRSTLKRHLRTRTKECCVKELKQLIRLSPVFPVSPKRCFVDGLHSASESQLPIESEQLLSCWCVA</sequence>
<dbReference type="Proteomes" id="UP001054945">
    <property type="component" value="Unassembled WGS sequence"/>
</dbReference>
<name>A0AAV4X5E8_CAEEX</name>
<accession>A0AAV4X5E8</accession>
<evidence type="ECO:0000313" key="1">
    <source>
        <dbReference type="EMBL" id="GIY89405.1"/>
    </source>
</evidence>
<organism evidence="1 2">
    <name type="scientific">Caerostris extrusa</name>
    <name type="common">Bark spider</name>
    <name type="synonym">Caerostris bankana</name>
    <dbReference type="NCBI Taxonomy" id="172846"/>
    <lineage>
        <taxon>Eukaryota</taxon>
        <taxon>Metazoa</taxon>
        <taxon>Ecdysozoa</taxon>
        <taxon>Arthropoda</taxon>
        <taxon>Chelicerata</taxon>
        <taxon>Arachnida</taxon>
        <taxon>Araneae</taxon>
        <taxon>Araneomorphae</taxon>
        <taxon>Entelegynae</taxon>
        <taxon>Araneoidea</taxon>
        <taxon>Araneidae</taxon>
        <taxon>Caerostris</taxon>
    </lineage>
</organism>
<keyword evidence="2" id="KW-1185">Reference proteome</keyword>
<reference evidence="1 2" key="1">
    <citation type="submission" date="2021-06" db="EMBL/GenBank/DDBJ databases">
        <title>Caerostris extrusa draft genome.</title>
        <authorList>
            <person name="Kono N."/>
            <person name="Arakawa K."/>
        </authorList>
    </citation>
    <scope>NUCLEOTIDE SEQUENCE [LARGE SCALE GENOMIC DNA]</scope>
</reference>
<comment type="caution">
    <text evidence="1">The sequence shown here is derived from an EMBL/GenBank/DDBJ whole genome shotgun (WGS) entry which is preliminary data.</text>
</comment>
<protein>
    <submittedName>
        <fullName evidence="1">Uncharacterized protein</fullName>
    </submittedName>
</protein>
<evidence type="ECO:0000313" key="2">
    <source>
        <dbReference type="Proteomes" id="UP001054945"/>
    </source>
</evidence>
<dbReference type="EMBL" id="BPLR01017202">
    <property type="protein sequence ID" value="GIY89405.1"/>
    <property type="molecule type" value="Genomic_DNA"/>
</dbReference>
<dbReference type="AlphaFoldDB" id="A0AAV4X5E8"/>